<evidence type="ECO:0000256" key="9">
    <source>
        <dbReference type="ARBA" id="ARBA00023098"/>
    </source>
</evidence>
<evidence type="ECO:0000256" key="10">
    <source>
        <dbReference type="ARBA" id="ARBA00023160"/>
    </source>
</evidence>
<dbReference type="PANTHER" id="PTHR31155">
    <property type="entry name" value="ACYL- ACYL-CARRIER-PROTEIN DESATURASE-RELATED"/>
    <property type="match status" value="1"/>
</dbReference>
<dbReference type="InterPro" id="IPR012348">
    <property type="entry name" value="RNR-like"/>
</dbReference>
<dbReference type="Gene3D" id="1.10.620.20">
    <property type="entry name" value="Ribonucleotide Reductase, subunit A"/>
    <property type="match status" value="1"/>
</dbReference>
<name>A0A419SEW9_9BACL</name>
<gene>
    <name evidence="11" type="ORF">BEP19_13750</name>
</gene>
<keyword evidence="4" id="KW-0444">Lipid biosynthesis</keyword>
<keyword evidence="5" id="KW-0479">Metal-binding</keyword>
<reference evidence="11 12" key="1">
    <citation type="submission" date="2016-08" db="EMBL/GenBank/DDBJ databases">
        <title>Novel Firmicute Genomes.</title>
        <authorList>
            <person name="Poppleton D.I."/>
            <person name="Gribaldo S."/>
        </authorList>
    </citation>
    <scope>NUCLEOTIDE SEQUENCE [LARGE SCALE GENOMIC DNA]</scope>
    <source>
        <strain evidence="11 12">RAOx-1</strain>
    </source>
</reference>
<dbReference type="Proteomes" id="UP000284219">
    <property type="component" value="Unassembled WGS sequence"/>
</dbReference>
<dbReference type="AlphaFoldDB" id="A0A419SEW9"/>
<dbReference type="InterPro" id="IPR009078">
    <property type="entry name" value="Ferritin-like_SF"/>
</dbReference>
<dbReference type="GO" id="GO:0046872">
    <property type="term" value="F:metal ion binding"/>
    <property type="evidence" value="ECO:0007669"/>
    <property type="project" value="UniProtKB-KW"/>
</dbReference>
<protein>
    <submittedName>
        <fullName evidence="11">Fatty acid desaturase</fullName>
    </submittedName>
</protein>
<evidence type="ECO:0000256" key="3">
    <source>
        <dbReference type="ARBA" id="ARBA00011738"/>
    </source>
</evidence>
<dbReference type="Pfam" id="PF03405">
    <property type="entry name" value="FA_desaturase_2"/>
    <property type="match status" value="1"/>
</dbReference>
<evidence type="ECO:0000256" key="1">
    <source>
        <dbReference type="ARBA" id="ARBA00001954"/>
    </source>
</evidence>
<evidence type="ECO:0000256" key="8">
    <source>
        <dbReference type="ARBA" id="ARBA00023004"/>
    </source>
</evidence>
<evidence type="ECO:0000256" key="7">
    <source>
        <dbReference type="ARBA" id="ARBA00023002"/>
    </source>
</evidence>
<comment type="caution">
    <text evidence="11">The sequence shown here is derived from an EMBL/GenBank/DDBJ whole genome shotgun (WGS) entry which is preliminary data.</text>
</comment>
<keyword evidence="7" id="KW-0560">Oxidoreductase</keyword>
<keyword evidence="10" id="KW-0275">Fatty acid biosynthesis</keyword>
<keyword evidence="6" id="KW-0276">Fatty acid metabolism</keyword>
<dbReference type="OrthoDB" id="9772881at2"/>
<evidence type="ECO:0000313" key="12">
    <source>
        <dbReference type="Proteomes" id="UP000284219"/>
    </source>
</evidence>
<sequence length="303" mass="35985">MHLENVDTRLEERLTELYNIHKERAKNIDWSYHEFVPWDKARCFKREPWHESQRTLPFAVYTAVETALLTEVNLPWFTTHLHATFKGALTPIKEFVHTWTAEEDQHSNLLETYLIVTRNANPHELSKLRYRVVELGFESEFTAPTQVMAYTAMQELATMVYYNNVARVAQEHDRDLSTLLRRLAKDESLHYAFYRDAIKAHLDLEPNYIYHIAYVMLNFGMPGKDMPDFEERMKIIGQEANYGPEQYFDQVLDVLVKFWEIDQLKPTDPEAEKARQSILKHHSRLKRIIDRSQSRRQVNLQTE</sequence>
<organism evidence="11 12">
    <name type="scientific">Ammoniphilus oxalaticus</name>
    <dbReference type="NCBI Taxonomy" id="66863"/>
    <lineage>
        <taxon>Bacteria</taxon>
        <taxon>Bacillati</taxon>
        <taxon>Bacillota</taxon>
        <taxon>Bacilli</taxon>
        <taxon>Bacillales</taxon>
        <taxon>Paenibacillaceae</taxon>
        <taxon>Aneurinibacillus group</taxon>
        <taxon>Ammoniphilus</taxon>
    </lineage>
</organism>
<keyword evidence="8" id="KW-0408">Iron</keyword>
<dbReference type="InterPro" id="IPR005067">
    <property type="entry name" value="Fatty_acid_desaturase-2"/>
</dbReference>
<evidence type="ECO:0000256" key="6">
    <source>
        <dbReference type="ARBA" id="ARBA00022832"/>
    </source>
</evidence>
<dbReference type="RefSeq" id="WP_120190983.1">
    <property type="nucleotide sequence ID" value="NZ_MCHY01000011.1"/>
</dbReference>
<dbReference type="GO" id="GO:0005829">
    <property type="term" value="C:cytosol"/>
    <property type="evidence" value="ECO:0007669"/>
    <property type="project" value="TreeGrafter"/>
</dbReference>
<dbReference type="PANTHER" id="PTHR31155:SF9">
    <property type="entry name" value="STEAROYL-[ACYL-CARRIER-PROTEIN] 9-DESATURASE 7, CHLOROPLASTIC"/>
    <property type="match status" value="1"/>
</dbReference>
<keyword evidence="9" id="KW-0443">Lipid metabolism</keyword>
<evidence type="ECO:0000313" key="11">
    <source>
        <dbReference type="EMBL" id="RKD21863.1"/>
    </source>
</evidence>
<keyword evidence="12" id="KW-1185">Reference proteome</keyword>
<dbReference type="CDD" id="cd01050">
    <property type="entry name" value="Acyl_ACP_Desat"/>
    <property type="match status" value="1"/>
</dbReference>
<evidence type="ECO:0000256" key="4">
    <source>
        <dbReference type="ARBA" id="ARBA00022516"/>
    </source>
</evidence>
<dbReference type="SUPFAM" id="SSF47240">
    <property type="entry name" value="Ferritin-like"/>
    <property type="match status" value="1"/>
</dbReference>
<comment type="cofactor">
    <cofactor evidence="1">
        <name>Fe(2+)</name>
        <dbReference type="ChEBI" id="CHEBI:29033"/>
    </cofactor>
</comment>
<accession>A0A419SEW9</accession>
<dbReference type="GO" id="GO:0045300">
    <property type="term" value="F:stearoyl-[ACP] desaturase activity"/>
    <property type="evidence" value="ECO:0007669"/>
    <property type="project" value="InterPro"/>
</dbReference>
<proteinExistence type="inferred from homology"/>
<dbReference type="EMBL" id="MCHY01000011">
    <property type="protein sequence ID" value="RKD21863.1"/>
    <property type="molecule type" value="Genomic_DNA"/>
</dbReference>
<evidence type="ECO:0000256" key="2">
    <source>
        <dbReference type="ARBA" id="ARBA00008749"/>
    </source>
</evidence>
<evidence type="ECO:0000256" key="5">
    <source>
        <dbReference type="ARBA" id="ARBA00022723"/>
    </source>
</evidence>
<comment type="similarity">
    <text evidence="2">Belongs to the fatty acid desaturase type 2 family.</text>
</comment>
<dbReference type="GO" id="GO:0006633">
    <property type="term" value="P:fatty acid biosynthetic process"/>
    <property type="evidence" value="ECO:0007669"/>
    <property type="project" value="UniProtKB-KW"/>
</dbReference>
<comment type="subunit">
    <text evidence="3">Homodimer.</text>
</comment>